<dbReference type="InterPro" id="IPR037523">
    <property type="entry name" value="VOC_core"/>
</dbReference>
<dbReference type="PANTHER" id="PTHR43048">
    <property type="entry name" value="METHYLMALONYL-COA EPIMERASE"/>
    <property type="match status" value="1"/>
</dbReference>
<evidence type="ECO:0000256" key="1">
    <source>
        <dbReference type="ARBA" id="ARBA00022723"/>
    </source>
</evidence>
<dbReference type="OrthoDB" id="9788468at2"/>
<gene>
    <name evidence="3" type="ORF">DK427_19260</name>
</gene>
<proteinExistence type="predicted"/>
<name>A0A2U8VWC9_9HYPH</name>
<dbReference type="Pfam" id="PF00903">
    <property type="entry name" value="Glyoxalase"/>
    <property type="match status" value="2"/>
</dbReference>
<dbReference type="GO" id="GO:0046872">
    <property type="term" value="F:metal ion binding"/>
    <property type="evidence" value="ECO:0007669"/>
    <property type="project" value="UniProtKB-KW"/>
</dbReference>
<dbReference type="InterPro" id="IPR029068">
    <property type="entry name" value="Glyas_Bleomycin-R_OHBP_Dase"/>
</dbReference>
<feature type="domain" description="VOC" evidence="2">
    <location>
        <begin position="13"/>
        <end position="154"/>
    </location>
</feature>
<dbReference type="InterPro" id="IPR004360">
    <property type="entry name" value="Glyas_Fos-R_dOase_dom"/>
</dbReference>
<keyword evidence="1" id="KW-0479">Metal-binding</keyword>
<accession>A0A2U8VWC9</accession>
<evidence type="ECO:0000313" key="3">
    <source>
        <dbReference type="EMBL" id="AWN37600.1"/>
    </source>
</evidence>
<dbReference type="GO" id="GO:0004493">
    <property type="term" value="F:methylmalonyl-CoA epimerase activity"/>
    <property type="evidence" value="ECO:0007669"/>
    <property type="project" value="TreeGrafter"/>
</dbReference>
<evidence type="ECO:0000313" key="4">
    <source>
        <dbReference type="Proteomes" id="UP000246058"/>
    </source>
</evidence>
<dbReference type="PANTHER" id="PTHR43048:SF3">
    <property type="entry name" value="METHYLMALONYL-COA EPIMERASE, MITOCHONDRIAL"/>
    <property type="match status" value="1"/>
</dbReference>
<sequence length="306" mass="32312">MAQDRQDAPLVRCIVAVSRTVADLDRTETFYRDALGFAAVAPPEPVPEPILAALGLAGTDARRLRMRLGGQMLAFLAFDPPGTPYPLAARANDPVFQHVAIPVRAMEPAAARLVAHHPAAISTHGPQALPPASGGVTAFKFRDPDGHPVELIHFPGGAPAARWQDAPGLFLGIDHSALAVTDLERALAVFRDALGFRVVQRGLNRGEAQARLDGLPDPEVDVLALEPAASRTLHLELLHYRRPAAPPSPPPYGPRDRATSRLVLAVRDLDAAADALDGAGCPVRRTGGVAYAEGPDCHGLLLVPAA</sequence>
<evidence type="ECO:0000259" key="2">
    <source>
        <dbReference type="PROSITE" id="PS51819"/>
    </source>
</evidence>
<protein>
    <submittedName>
        <fullName evidence="3">Glyoxalase</fullName>
    </submittedName>
</protein>
<dbReference type="PROSITE" id="PS51819">
    <property type="entry name" value="VOC"/>
    <property type="match status" value="2"/>
</dbReference>
<dbReference type="RefSeq" id="WP_109952666.1">
    <property type="nucleotide sequence ID" value="NZ_CP029551.1"/>
</dbReference>
<dbReference type="GO" id="GO:0046491">
    <property type="term" value="P:L-methylmalonyl-CoA metabolic process"/>
    <property type="evidence" value="ECO:0007669"/>
    <property type="project" value="TreeGrafter"/>
</dbReference>
<reference evidence="3 4" key="1">
    <citation type="submission" date="2018-05" db="EMBL/GenBank/DDBJ databases">
        <title>Complete Genome Sequence of Methylobacterium sp. 17Sr1-43.</title>
        <authorList>
            <person name="Srinivasan S."/>
        </authorList>
    </citation>
    <scope>NUCLEOTIDE SEQUENCE [LARGE SCALE GENOMIC DNA]</scope>
    <source>
        <strain evidence="3 4">17Sr1-43</strain>
    </source>
</reference>
<organism evidence="3 4">
    <name type="scientific">Methylobacterium radiodurans</name>
    <dbReference type="NCBI Taxonomy" id="2202828"/>
    <lineage>
        <taxon>Bacteria</taxon>
        <taxon>Pseudomonadati</taxon>
        <taxon>Pseudomonadota</taxon>
        <taxon>Alphaproteobacteria</taxon>
        <taxon>Hyphomicrobiales</taxon>
        <taxon>Methylobacteriaceae</taxon>
        <taxon>Methylobacterium</taxon>
    </lineage>
</organism>
<dbReference type="InterPro" id="IPR051785">
    <property type="entry name" value="MMCE/EMCE_epimerase"/>
</dbReference>
<dbReference type="Gene3D" id="3.10.180.10">
    <property type="entry name" value="2,3-Dihydroxybiphenyl 1,2-Dioxygenase, domain 1"/>
    <property type="match status" value="2"/>
</dbReference>
<dbReference type="Proteomes" id="UP000246058">
    <property type="component" value="Chromosome"/>
</dbReference>
<keyword evidence="4" id="KW-1185">Reference proteome</keyword>
<dbReference type="AlphaFoldDB" id="A0A2U8VWC9"/>
<dbReference type="KEGG" id="meti:DK427_19260"/>
<dbReference type="SUPFAM" id="SSF54593">
    <property type="entry name" value="Glyoxalase/Bleomycin resistance protein/Dihydroxybiphenyl dioxygenase"/>
    <property type="match status" value="2"/>
</dbReference>
<dbReference type="EMBL" id="CP029551">
    <property type="protein sequence ID" value="AWN37600.1"/>
    <property type="molecule type" value="Genomic_DNA"/>
</dbReference>
<feature type="domain" description="VOC" evidence="2">
    <location>
        <begin position="172"/>
        <end position="306"/>
    </location>
</feature>